<dbReference type="Proteomes" id="UP000013232">
    <property type="component" value="Unassembled WGS sequence"/>
</dbReference>
<feature type="transmembrane region" description="Helical" evidence="1">
    <location>
        <begin position="423"/>
        <end position="442"/>
    </location>
</feature>
<keyword evidence="3" id="KW-1185">Reference proteome</keyword>
<evidence type="ECO:0000256" key="1">
    <source>
        <dbReference type="SAM" id="Phobius"/>
    </source>
</evidence>
<dbReference type="PANTHER" id="PTHR34219:SF9">
    <property type="entry name" value="IRON-REGULATED INNER MEMBRANE PROTEIN"/>
    <property type="match status" value="1"/>
</dbReference>
<keyword evidence="1" id="KW-0812">Transmembrane</keyword>
<dbReference type="PANTHER" id="PTHR34219">
    <property type="entry name" value="IRON-REGULATED INNER MEMBRANE PROTEIN-RELATED"/>
    <property type="match status" value="1"/>
</dbReference>
<dbReference type="EMBL" id="AMXE01000007">
    <property type="protein sequence ID" value="ENO89967.1"/>
    <property type="molecule type" value="Genomic_DNA"/>
</dbReference>
<keyword evidence="1" id="KW-0472">Membrane</keyword>
<dbReference type="OrthoDB" id="9776609at2"/>
<feature type="transmembrane region" description="Helical" evidence="1">
    <location>
        <begin position="16"/>
        <end position="38"/>
    </location>
</feature>
<evidence type="ECO:0000313" key="3">
    <source>
        <dbReference type="Proteomes" id="UP000013232"/>
    </source>
</evidence>
<dbReference type="Pfam" id="PF03929">
    <property type="entry name" value="PepSY_TM"/>
    <property type="match status" value="1"/>
</dbReference>
<feature type="transmembrane region" description="Helical" evidence="1">
    <location>
        <begin position="151"/>
        <end position="175"/>
    </location>
</feature>
<feature type="transmembrane region" description="Helical" evidence="1">
    <location>
        <begin position="196"/>
        <end position="218"/>
    </location>
</feature>
<protein>
    <submittedName>
        <fullName evidence="2">PepSY-associated TM helix</fullName>
    </submittedName>
</protein>
<dbReference type="eggNOG" id="COG3182">
    <property type="taxonomic scope" value="Bacteria"/>
</dbReference>
<dbReference type="RefSeq" id="WP_004333966.1">
    <property type="nucleotide sequence ID" value="NZ_AMXE01000007.1"/>
</dbReference>
<dbReference type="STRING" id="1123367.GCA_000621305_02629"/>
<comment type="caution">
    <text evidence="2">The sequence shown here is derived from an EMBL/GenBank/DDBJ whole genome shotgun (WGS) entry which is preliminary data.</text>
</comment>
<feature type="transmembrane region" description="Helical" evidence="1">
    <location>
        <begin position="454"/>
        <end position="476"/>
    </location>
</feature>
<dbReference type="AlphaFoldDB" id="N6Z613"/>
<dbReference type="InterPro" id="IPR005625">
    <property type="entry name" value="PepSY-ass_TM"/>
</dbReference>
<feature type="transmembrane region" description="Helical" evidence="1">
    <location>
        <begin position="482"/>
        <end position="503"/>
    </location>
</feature>
<accession>N6Z613</accession>
<sequence>MKIRNDIIKVYKDVHIWVGIISGLMLFIAFYAGAITMFEKPLERWATPPSALAPPPPIERTEALLQAVFASHPQAAKHYLVVVRPSAEAPARVIWREPGKTRREFTEYGASFAADGSLQVEKLAKAPVAQLVDTLHQLVGLPFPDAVARQIMGAVALMYAVALVSGLIIVLPTLVKDFLALRIGKNIKRMWMDVHNALGIVSLPFHLVMALTSVVFAFHTPFYAVQEKVVYPHGLPWGQHEPAPLPGPDEYPLPADALLRSVEAQLPGFEVYSFIFREDQGQLEASVTGLDVRHGTRGRTQASTHLNPYTGEVDPHDLPGRMESWDAAVNAFFMLHFGSYGGNAMRWLYLVMGLAGALLFYTGNLLWIESRRRKQRDGLVPAQKRSAQVLGCLTVGVSLGCVIGISATLAATKWLPGRVDDVALWHQGLYYAFFAAAVAWAFARGAARGADELLRLAALASLLVPLGSLAGVWGIGGTWNHPGAGFAVDAVALAAVPVFLMLARYTRKRMADGHTDSVWSTAGGSADPAAEGADARAVT</sequence>
<evidence type="ECO:0000313" key="2">
    <source>
        <dbReference type="EMBL" id="ENO89967.1"/>
    </source>
</evidence>
<feature type="transmembrane region" description="Helical" evidence="1">
    <location>
        <begin position="389"/>
        <end position="411"/>
    </location>
</feature>
<gene>
    <name evidence="2" type="ORF">C666_03740</name>
</gene>
<organism evidence="2 3">
    <name type="scientific">Thauera linaloolentis (strain DSM 12138 / JCM 21573 / CCUG 41526 / CIP 105981 / IAM 15112 / NBRC 102519 / 47Lol)</name>
    <dbReference type="NCBI Taxonomy" id="1123367"/>
    <lineage>
        <taxon>Bacteria</taxon>
        <taxon>Pseudomonadati</taxon>
        <taxon>Pseudomonadota</taxon>
        <taxon>Betaproteobacteria</taxon>
        <taxon>Rhodocyclales</taxon>
        <taxon>Zoogloeaceae</taxon>
        <taxon>Thauera</taxon>
    </lineage>
</organism>
<name>N6Z613_THAL4</name>
<keyword evidence="1" id="KW-1133">Transmembrane helix</keyword>
<proteinExistence type="predicted"/>
<reference evidence="2 3" key="1">
    <citation type="submission" date="2012-09" db="EMBL/GenBank/DDBJ databases">
        <title>Draft Genome Sequences of 6 Strains from Genus Thauera.</title>
        <authorList>
            <person name="Liu B."/>
            <person name="Shapleigh J.P."/>
            <person name="Frostegard A.H."/>
        </authorList>
    </citation>
    <scope>NUCLEOTIDE SEQUENCE [LARGE SCALE GENOMIC DNA]</scope>
    <source>
        <strain evidence="3">47Lol / DSM 12138</strain>
    </source>
</reference>
<feature type="transmembrane region" description="Helical" evidence="1">
    <location>
        <begin position="347"/>
        <end position="368"/>
    </location>
</feature>